<evidence type="ECO:0000256" key="1">
    <source>
        <dbReference type="SAM" id="SignalP"/>
    </source>
</evidence>
<gene>
    <name evidence="2" type="ORF">B9G79_03890</name>
</gene>
<organism evidence="2 3">
    <name type="scientific">Bdellovibrio bacteriovorus</name>
    <dbReference type="NCBI Taxonomy" id="959"/>
    <lineage>
        <taxon>Bacteria</taxon>
        <taxon>Pseudomonadati</taxon>
        <taxon>Bdellovibrionota</taxon>
        <taxon>Bdellovibrionia</taxon>
        <taxon>Bdellovibrionales</taxon>
        <taxon>Pseudobdellovibrionaceae</taxon>
        <taxon>Bdellovibrio</taxon>
    </lineage>
</organism>
<dbReference type="EMBL" id="CP020946">
    <property type="protein sequence ID" value="ASD62767.1"/>
    <property type="molecule type" value="Genomic_DNA"/>
</dbReference>
<name>A0A1Z3N5T2_BDEBC</name>
<dbReference type="AlphaFoldDB" id="A0A1Z3N5T2"/>
<protein>
    <submittedName>
        <fullName evidence="2">Uncharacterized protein</fullName>
    </submittedName>
</protein>
<dbReference type="OrthoDB" id="5290424at2"/>
<dbReference type="RefSeq" id="WP_088564388.1">
    <property type="nucleotide sequence ID" value="NZ_CP020946.1"/>
</dbReference>
<accession>A0A1Z3N5T2</accession>
<sequence>MPGLRFFILIFALWTASVAQADFSDCYLINECSKFRRDPASPAPGGSQIKINPSAVPTEKGLGLEAIYFNPSADFSIVRGNGKIGAALSPSNSEETFFGAPGFEMMDDLWERKHNQEKYPNQKLTLASAFDIVDRKGNGYRRYSLKAGAMAKYNTETNKINIGGGINAIWGPFSAGYSVYGDETQLQQSEYVKTTIKYQVNTYNVALHLSSLILSYANLHLMEQEELYEARVQTYTASLAMGKFIFTAAKRIEDSPAWAYNYETKELEEKQIKEEYFGGVQYALSRRFMLGALYNYYLLREGSVTATVFF</sequence>
<evidence type="ECO:0000313" key="2">
    <source>
        <dbReference type="EMBL" id="ASD62767.1"/>
    </source>
</evidence>
<reference evidence="2 3" key="1">
    <citation type="submission" date="2017-04" db="EMBL/GenBank/DDBJ databases">
        <title>Whole genome sequence of Bdellovibrio bacteriovorus strain SSB218315.</title>
        <authorList>
            <person name="Oyedara O."/>
            <person name="Rodriguez-Perez M.A."/>
        </authorList>
    </citation>
    <scope>NUCLEOTIDE SEQUENCE [LARGE SCALE GENOMIC DNA]</scope>
    <source>
        <strain evidence="2 3">SSB218315</strain>
    </source>
</reference>
<dbReference type="Proteomes" id="UP000197003">
    <property type="component" value="Chromosome"/>
</dbReference>
<proteinExistence type="predicted"/>
<feature type="chain" id="PRO_5012034712" evidence="1">
    <location>
        <begin position="22"/>
        <end position="310"/>
    </location>
</feature>
<evidence type="ECO:0000313" key="3">
    <source>
        <dbReference type="Proteomes" id="UP000197003"/>
    </source>
</evidence>
<keyword evidence="1" id="KW-0732">Signal</keyword>
<feature type="signal peptide" evidence="1">
    <location>
        <begin position="1"/>
        <end position="21"/>
    </location>
</feature>